<keyword evidence="1" id="KW-0732">Signal</keyword>
<comment type="caution">
    <text evidence="3">The sequence shown here is derived from an EMBL/GenBank/DDBJ whole genome shotgun (WGS) entry which is preliminary data.</text>
</comment>
<reference evidence="3" key="1">
    <citation type="journal article" date="2020" name="mSystems">
        <title>Genome- and Community-Level Interaction Insights into Carbon Utilization and Element Cycling Functions of Hydrothermarchaeota in Hydrothermal Sediment.</title>
        <authorList>
            <person name="Zhou Z."/>
            <person name="Liu Y."/>
            <person name="Xu W."/>
            <person name="Pan J."/>
            <person name="Luo Z.H."/>
            <person name="Li M."/>
        </authorList>
    </citation>
    <scope>NUCLEOTIDE SEQUENCE [LARGE SCALE GENOMIC DNA]</scope>
    <source>
        <strain evidence="3">SpSt-374</strain>
    </source>
</reference>
<feature type="domain" description="DUF3887" evidence="2">
    <location>
        <begin position="44"/>
        <end position="129"/>
    </location>
</feature>
<protein>
    <submittedName>
        <fullName evidence="3">DUF3887 domain-containing protein</fullName>
    </submittedName>
</protein>
<proteinExistence type="predicted"/>
<dbReference type="Gene3D" id="3.10.450.590">
    <property type="match status" value="1"/>
</dbReference>
<dbReference type="EMBL" id="DSPX01000172">
    <property type="protein sequence ID" value="HGG02266.1"/>
    <property type="molecule type" value="Genomic_DNA"/>
</dbReference>
<evidence type="ECO:0000259" key="2">
    <source>
        <dbReference type="Pfam" id="PF13026"/>
    </source>
</evidence>
<organism evidence="3">
    <name type="scientific">Planktothricoides sp. SpSt-374</name>
    <dbReference type="NCBI Taxonomy" id="2282167"/>
    <lineage>
        <taxon>Bacteria</taxon>
        <taxon>Bacillati</taxon>
        <taxon>Cyanobacteriota</taxon>
        <taxon>Cyanophyceae</taxon>
        <taxon>Oscillatoriophycideae</taxon>
        <taxon>Oscillatoriales</taxon>
        <taxon>Oscillatoriaceae</taxon>
        <taxon>Planktothricoides</taxon>
    </lineage>
</organism>
<accession>A0A7C3ZVL7</accession>
<evidence type="ECO:0000256" key="1">
    <source>
        <dbReference type="SAM" id="SignalP"/>
    </source>
</evidence>
<name>A0A7C3ZVL7_9CYAN</name>
<evidence type="ECO:0000313" key="3">
    <source>
        <dbReference type="EMBL" id="HGG02266.1"/>
    </source>
</evidence>
<gene>
    <name evidence="3" type="ORF">ENR15_16885</name>
</gene>
<dbReference type="AlphaFoldDB" id="A0A7C3ZVL7"/>
<sequence>MKNQLAVLLLSAILTTGVAPAYAAPLMSPSPQVIAQADAREKIAEEFVDMLVKGDTRNALERYDSTIRENITPQSLGDMWSDLINETGPFEKRTSIRSDGNMTIVSCEFEKGKRDLFIIFNDANKIVGLDYVQPQ</sequence>
<dbReference type="Pfam" id="PF13026">
    <property type="entry name" value="DUF3887"/>
    <property type="match status" value="1"/>
</dbReference>
<feature type="chain" id="PRO_5028317364" evidence="1">
    <location>
        <begin position="24"/>
        <end position="135"/>
    </location>
</feature>
<dbReference type="InterPro" id="IPR024981">
    <property type="entry name" value="DUF3887"/>
</dbReference>
<feature type="signal peptide" evidence="1">
    <location>
        <begin position="1"/>
        <end position="23"/>
    </location>
</feature>